<dbReference type="PANTHER" id="PTHR10363">
    <property type="entry name" value="BLEOMYCIN HYDROLASE"/>
    <property type="match status" value="1"/>
</dbReference>
<keyword evidence="3 4" id="KW-0788">Thiol protease</keyword>
<dbReference type="GO" id="GO:0070005">
    <property type="term" value="F:cysteine-type aminopeptidase activity"/>
    <property type="evidence" value="ECO:0007669"/>
    <property type="project" value="InterPro"/>
</dbReference>
<dbReference type="AlphaFoldDB" id="A0A917S1B5"/>
<dbReference type="Proteomes" id="UP000613840">
    <property type="component" value="Unassembled WGS sequence"/>
</dbReference>
<keyword evidence="2 4" id="KW-0378">Hydrolase</keyword>
<accession>A0A917S1B5</accession>
<dbReference type="SUPFAM" id="SSF54001">
    <property type="entry name" value="Cysteine proteinases"/>
    <property type="match status" value="1"/>
</dbReference>
<dbReference type="GO" id="GO:0005737">
    <property type="term" value="C:cytoplasm"/>
    <property type="evidence" value="ECO:0007669"/>
    <property type="project" value="TreeGrafter"/>
</dbReference>
<keyword evidence="4 6" id="KW-0031">Aminopeptidase</keyword>
<evidence type="ECO:0000256" key="5">
    <source>
        <dbReference type="PIRSR" id="PIRSR005700-1"/>
    </source>
</evidence>
<dbReference type="PIRSF" id="PIRSF005700">
    <property type="entry name" value="PepC"/>
    <property type="match status" value="1"/>
</dbReference>
<evidence type="ECO:0000313" key="7">
    <source>
        <dbReference type="Proteomes" id="UP000613840"/>
    </source>
</evidence>
<dbReference type="GO" id="GO:0009636">
    <property type="term" value="P:response to toxic substance"/>
    <property type="evidence" value="ECO:0007669"/>
    <property type="project" value="TreeGrafter"/>
</dbReference>
<keyword evidence="7" id="KW-1185">Reference proteome</keyword>
<proteinExistence type="inferred from homology"/>
<dbReference type="CDD" id="cd00585">
    <property type="entry name" value="Peptidase_C1B"/>
    <property type="match status" value="1"/>
</dbReference>
<name>A0A917S1B5_9ACTN</name>
<evidence type="ECO:0000313" key="6">
    <source>
        <dbReference type="EMBL" id="GGL50433.1"/>
    </source>
</evidence>
<dbReference type="PROSITE" id="PS00139">
    <property type="entry name" value="THIOL_PROTEASE_CYS"/>
    <property type="match status" value="1"/>
</dbReference>
<feature type="active site" evidence="5">
    <location>
        <position position="71"/>
    </location>
</feature>
<feature type="active site" evidence="5">
    <location>
        <position position="380"/>
    </location>
</feature>
<reference evidence="6" key="2">
    <citation type="submission" date="2020-09" db="EMBL/GenBank/DDBJ databases">
        <authorList>
            <person name="Sun Q."/>
            <person name="Zhou Y."/>
        </authorList>
    </citation>
    <scope>NUCLEOTIDE SEQUENCE</scope>
    <source>
        <strain evidence="6">CGMCC 4.7306</strain>
    </source>
</reference>
<dbReference type="RefSeq" id="WP_188893643.1">
    <property type="nucleotide sequence ID" value="NZ_BMMZ01000001.1"/>
</dbReference>
<evidence type="ECO:0000256" key="1">
    <source>
        <dbReference type="ARBA" id="ARBA00022670"/>
    </source>
</evidence>
<evidence type="ECO:0000256" key="4">
    <source>
        <dbReference type="PIRNR" id="PIRNR005700"/>
    </source>
</evidence>
<dbReference type="Gene3D" id="3.90.70.10">
    <property type="entry name" value="Cysteine proteinases"/>
    <property type="match status" value="1"/>
</dbReference>
<evidence type="ECO:0000256" key="2">
    <source>
        <dbReference type="ARBA" id="ARBA00022801"/>
    </source>
</evidence>
<dbReference type="InterPro" id="IPR038765">
    <property type="entry name" value="Papain-like_cys_pep_sf"/>
</dbReference>
<dbReference type="EMBL" id="BMMZ01000001">
    <property type="protein sequence ID" value="GGL50433.1"/>
    <property type="molecule type" value="Genomic_DNA"/>
</dbReference>
<dbReference type="PANTHER" id="PTHR10363:SF2">
    <property type="entry name" value="BLEOMYCIN HYDROLASE"/>
    <property type="match status" value="1"/>
</dbReference>
<dbReference type="InterPro" id="IPR000169">
    <property type="entry name" value="Pept_cys_AS"/>
</dbReference>
<feature type="active site" evidence="5">
    <location>
        <position position="359"/>
    </location>
</feature>
<comment type="caution">
    <text evidence="6">The sequence shown here is derived from an EMBL/GenBank/DDBJ whole genome shotgun (WGS) entry which is preliminary data.</text>
</comment>
<gene>
    <name evidence="6" type="ORF">GCM10011575_05900</name>
</gene>
<dbReference type="GO" id="GO:0043418">
    <property type="term" value="P:homocysteine catabolic process"/>
    <property type="evidence" value="ECO:0007669"/>
    <property type="project" value="TreeGrafter"/>
</dbReference>
<sequence length="440" mass="49494">MSAKPITTPDLDRLRKEFSADPTAKLLQNALTASELKDVALDREVLTSIDTTMSHKLDDWGATNQKQSGRCWLFAGLNLLRAGTAAKLGVKDFEFSQNYAMFFDKIERANYFLQSVIDLADRPTDDRTLATLLQDCMGDGGQWNMFVAVVAKHGLVPKSAMPETISSSGTRQMNSSLRKILHTAARDIRVATDPDARAELAETALSTVWRALCMHLGTPPEKLFWQWTDKDKQFHRDGWLTPQEFRDKYLTIDPADYICLVNDPRNKTNQTYTVELLGNVVDAPEVVYLNVDVELMKKLTADLIVSGQPVWFGCDVGQMMDRERGFWDAKLLDLEGVYNTELSLDKAARLEYHQTMMTHAMLFTGVDLVDGTPRKWRVENSWGDESAEKGFYTMNDSWYSEYVFEIAAPKSLLPAEVLAALDTEPVVLPAWDPMGALAGR</sequence>
<organism evidence="6 7">
    <name type="scientific">Microlunatus endophyticus</name>
    <dbReference type="NCBI Taxonomy" id="1716077"/>
    <lineage>
        <taxon>Bacteria</taxon>
        <taxon>Bacillati</taxon>
        <taxon>Actinomycetota</taxon>
        <taxon>Actinomycetes</taxon>
        <taxon>Propionibacteriales</taxon>
        <taxon>Propionibacteriaceae</taxon>
        <taxon>Microlunatus</taxon>
    </lineage>
</organism>
<keyword evidence="1 4" id="KW-0645">Protease</keyword>
<comment type="similarity">
    <text evidence="4">Belongs to the peptidase C1 family.</text>
</comment>
<reference evidence="6" key="1">
    <citation type="journal article" date="2014" name="Int. J. Syst. Evol. Microbiol.">
        <title>Complete genome sequence of Corynebacterium casei LMG S-19264T (=DSM 44701T), isolated from a smear-ripened cheese.</title>
        <authorList>
            <consortium name="US DOE Joint Genome Institute (JGI-PGF)"/>
            <person name="Walter F."/>
            <person name="Albersmeier A."/>
            <person name="Kalinowski J."/>
            <person name="Ruckert C."/>
        </authorList>
    </citation>
    <scope>NUCLEOTIDE SEQUENCE</scope>
    <source>
        <strain evidence="6">CGMCC 4.7306</strain>
    </source>
</reference>
<protein>
    <recommendedName>
        <fullName evidence="4">Aminopeptidase</fullName>
    </recommendedName>
</protein>
<dbReference type="GO" id="GO:0006508">
    <property type="term" value="P:proteolysis"/>
    <property type="evidence" value="ECO:0007669"/>
    <property type="project" value="UniProtKB-KW"/>
</dbReference>
<dbReference type="InterPro" id="IPR004134">
    <property type="entry name" value="Peptidase_C1B"/>
</dbReference>
<dbReference type="Pfam" id="PF03051">
    <property type="entry name" value="Peptidase_C1_2"/>
    <property type="match status" value="1"/>
</dbReference>
<evidence type="ECO:0000256" key="3">
    <source>
        <dbReference type="ARBA" id="ARBA00022807"/>
    </source>
</evidence>